<evidence type="ECO:0000256" key="2">
    <source>
        <dbReference type="ARBA" id="ARBA00007171"/>
    </source>
</evidence>
<dbReference type="AlphaFoldDB" id="A0A023D9V9"/>
<dbReference type="InterPro" id="IPR012338">
    <property type="entry name" value="Beta-lactam/transpept-like"/>
</dbReference>
<comment type="subcellular location">
    <subcellularLocation>
        <location evidence="1">Membrane</location>
    </subcellularLocation>
</comment>
<accession>A0A023D9V9</accession>
<evidence type="ECO:0000259" key="4">
    <source>
        <dbReference type="Pfam" id="PF00905"/>
    </source>
</evidence>
<evidence type="ECO:0000313" key="6">
    <source>
        <dbReference type="EMBL" id="GAJ38163.1"/>
    </source>
</evidence>
<name>A0A023D9V9_9BACL</name>
<feature type="domain" description="Penicillin-binding protein dimerisation" evidence="5">
    <location>
        <begin position="60"/>
        <end position="216"/>
    </location>
</feature>
<dbReference type="Proteomes" id="UP000023561">
    <property type="component" value="Unassembled WGS sequence"/>
</dbReference>
<keyword evidence="3" id="KW-0472">Membrane</keyword>
<feature type="domain" description="Penicillin-binding protein transpeptidase" evidence="4">
    <location>
        <begin position="262"/>
        <end position="574"/>
    </location>
</feature>
<protein>
    <submittedName>
        <fullName evidence="6">Putative penicillin-binding protein</fullName>
    </submittedName>
</protein>
<dbReference type="GO" id="GO:0005886">
    <property type="term" value="C:plasma membrane"/>
    <property type="evidence" value="ECO:0007669"/>
    <property type="project" value="TreeGrafter"/>
</dbReference>
<dbReference type="Gene3D" id="3.40.710.10">
    <property type="entry name" value="DD-peptidase/beta-lactamase superfamily"/>
    <property type="match status" value="1"/>
</dbReference>
<proteinExistence type="inferred from homology"/>
<sequence>MWKKRVMVVLALIQISIFLLIGRLVQIQLVSTESFSVKKVNLIEESVAQRTQELMIDDGRGMFTDRNGKPLTKQYIPSLVLFPFLKTMEWPVEQVANILHISPQVIIDQLQKAKEPFVLTMDSHPFVLSEKQMEKINQLHIPGVFAVNKQYPLEKVYAPHLIGFTRADSRLLRSRYPKRHLPPHTEVGIHGLQKAFDEFLIPEGETKLLYHVDAEGGPLFGLDVKYSDPSNPFYPVSVKTTMDRDLQKIAERAADEHHLKKGGIVLLDIPTNSVLAMVSRPDMDPSNPYKNHGAENQMVLPQIPGSVFKTVVAAAALEKGMVSSTEMFDCGKKIDGVTPDRDHDYGTLGFEESFAVSCNNAFATLGKKLVEQEPDILETYAKKLGLYPLAGWRGDVYHETDFKQFPEERKGTIWHDERDKHVPLAVAQTSIGQKDVRVSPLGVANMMATIARNGEARQVRAVDKILYKNGTTLFTFPQQTFSDEPPISSVTANQLQRLLRKVVTDKQGTGRRFQSLPYAVAGKSGTAETGKKLANEELVNKWFAGYFPADAPKYALVVVELDCHSSRTVTNDIFFDLVQKIYEFDKQDKKSE</sequence>
<dbReference type="GO" id="GO:0071972">
    <property type="term" value="F:peptidoglycan L,D-transpeptidase activity"/>
    <property type="evidence" value="ECO:0007669"/>
    <property type="project" value="TreeGrafter"/>
</dbReference>
<dbReference type="EMBL" id="BAWO01000001">
    <property type="protein sequence ID" value="GAJ38163.1"/>
    <property type="molecule type" value="Genomic_DNA"/>
</dbReference>
<dbReference type="PANTHER" id="PTHR30627:SF24">
    <property type="entry name" value="PENICILLIN-BINDING PROTEIN 4B"/>
    <property type="match status" value="1"/>
</dbReference>
<keyword evidence="7" id="KW-1185">Reference proteome</keyword>
<evidence type="ECO:0000313" key="7">
    <source>
        <dbReference type="Proteomes" id="UP000023561"/>
    </source>
</evidence>
<comment type="caution">
    <text evidence="6">The sequence shown here is derived from an EMBL/GenBank/DDBJ whole genome shotgun (WGS) entry which is preliminary data.</text>
</comment>
<dbReference type="InterPro" id="IPR036138">
    <property type="entry name" value="PBP_dimer_sf"/>
</dbReference>
<comment type="similarity">
    <text evidence="2">Belongs to the transpeptidase family.</text>
</comment>
<dbReference type="Pfam" id="PF03717">
    <property type="entry name" value="PBP_dimer"/>
    <property type="match status" value="1"/>
</dbReference>
<evidence type="ECO:0000256" key="1">
    <source>
        <dbReference type="ARBA" id="ARBA00004370"/>
    </source>
</evidence>
<dbReference type="OrthoDB" id="2985542at2"/>
<evidence type="ECO:0000256" key="3">
    <source>
        <dbReference type="ARBA" id="ARBA00023136"/>
    </source>
</evidence>
<dbReference type="InterPro" id="IPR005311">
    <property type="entry name" value="PBP_dimer"/>
</dbReference>
<dbReference type="InterPro" id="IPR001460">
    <property type="entry name" value="PCN-bd_Tpept"/>
</dbReference>
<dbReference type="InterPro" id="IPR050515">
    <property type="entry name" value="Beta-lactam/transpept"/>
</dbReference>
<dbReference type="Pfam" id="PF00905">
    <property type="entry name" value="Transpeptidase"/>
    <property type="match status" value="1"/>
</dbReference>
<dbReference type="PANTHER" id="PTHR30627">
    <property type="entry name" value="PEPTIDOGLYCAN D,D-TRANSPEPTIDASE"/>
    <property type="match status" value="1"/>
</dbReference>
<dbReference type="GeneID" id="301193857"/>
<gene>
    <name evidence="6" type="ORF">GCA01S_001_01100</name>
</gene>
<dbReference type="SUPFAM" id="SSF56519">
    <property type="entry name" value="Penicillin binding protein dimerisation domain"/>
    <property type="match status" value="1"/>
</dbReference>
<organism evidence="6 7">
    <name type="scientific">Parageobacillus caldoxylosilyticus NBRC 107762</name>
    <dbReference type="NCBI Taxonomy" id="1220594"/>
    <lineage>
        <taxon>Bacteria</taxon>
        <taxon>Bacillati</taxon>
        <taxon>Bacillota</taxon>
        <taxon>Bacilli</taxon>
        <taxon>Bacillales</taxon>
        <taxon>Anoxybacillaceae</taxon>
        <taxon>Saccharococcus</taxon>
    </lineage>
</organism>
<dbReference type="RefSeq" id="WP_017435585.1">
    <property type="nucleotide sequence ID" value="NZ_BAWO01000001.1"/>
</dbReference>
<evidence type="ECO:0000259" key="5">
    <source>
        <dbReference type="Pfam" id="PF03717"/>
    </source>
</evidence>
<dbReference type="GO" id="GO:0008658">
    <property type="term" value="F:penicillin binding"/>
    <property type="evidence" value="ECO:0007669"/>
    <property type="project" value="InterPro"/>
</dbReference>
<dbReference type="GO" id="GO:0071555">
    <property type="term" value="P:cell wall organization"/>
    <property type="evidence" value="ECO:0007669"/>
    <property type="project" value="TreeGrafter"/>
</dbReference>
<reference evidence="6 7" key="1">
    <citation type="submission" date="2014-04" db="EMBL/GenBank/DDBJ databases">
        <title>Whole genome shotgun sequence of Geobacillus caldoxylosilyticus NBRC 107762.</title>
        <authorList>
            <person name="Hosoyama A."/>
            <person name="Hosoyama Y."/>
            <person name="Katano-Makiyama Y."/>
            <person name="Tsuchikane K."/>
            <person name="Ohji S."/>
            <person name="Ichikawa N."/>
            <person name="Yamazoe A."/>
            <person name="Fujita N."/>
        </authorList>
    </citation>
    <scope>NUCLEOTIDE SEQUENCE [LARGE SCALE GENOMIC DNA]</scope>
    <source>
        <strain evidence="6 7">NBRC 107762</strain>
    </source>
</reference>
<dbReference type="SUPFAM" id="SSF56601">
    <property type="entry name" value="beta-lactamase/transpeptidase-like"/>
    <property type="match status" value="1"/>
</dbReference>
<dbReference type="Gene3D" id="3.90.1310.10">
    <property type="entry name" value="Penicillin-binding protein 2a (Domain 2)"/>
    <property type="match status" value="1"/>
</dbReference>